<comment type="caution">
    <text evidence="3">The sequence shown here is derived from an EMBL/GenBank/DDBJ whole genome shotgun (WGS) entry which is preliminary data.</text>
</comment>
<name>A0A9P9EZF8_9HYPO</name>
<dbReference type="EMBL" id="JAGMUV010000007">
    <property type="protein sequence ID" value="KAH7148794.1"/>
    <property type="molecule type" value="Genomic_DNA"/>
</dbReference>
<proteinExistence type="predicted"/>
<dbReference type="Gene3D" id="3.90.1410.10">
    <property type="entry name" value="set domain protein methyltransferase, domain 1"/>
    <property type="match status" value="1"/>
</dbReference>
<dbReference type="PANTHER" id="PTHR13271">
    <property type="entry name" value="UNCHARACTERIZED PUTATIVE METHYLTRANSFERASE"/>
    <property type="match status" value="1"/>
</dbReference>
<accession>A0A9P9EZF8</accession>
<keyword evidence="4" id="KW-1185">Reference proteome</keyword>
<dbReference type="OrthoDB" id="441812at2759"/>
<dbReference type="GO" id="GO:0016279">
    <property type="term" value="F:protein-lysine N-methyltransferase activity"/>
    <property type="evidence" value="ECO:0007669"/>
    <property type="project" value="TreeGrafter"/>
</dbReference>
<evidence type="ECO:0000313" key="4">
    <source>
        <dbReference type="Proteomes" id="UP000738349"/>
    </source>
</evidence>
<protein>
    <recommendedName>
        <fullName evidence="2">SET domain-containing protein</fullName>
    </recommendedName>
</protein>
<organism evidence="3 4">
    <name type="scientific">Dactylonectria macrodidyma</name>
    <dbReference type="NCBI Taxonomy" id="307937"/>
    <lineage>
        <taxon>Eukaryota</taxon>
        <taxon>Fungi</taxon>
        <taxon>Dikarya</taxon>
        <taxon>Ascomycota</taxon>
        <taxon>Pezizomycotina</taxon>
        <taxon>Sordariomycetes</taxon>
        <taxon>Hypocreomycetidae</taxon>
        <taxon>Hypocreales</taxon>
        <taxon>Nectriaceae</taxon>
        <taxon>Dactylonectria</taxon>
    </lineage>
</organism>
<evidence type="ECO:0000256" key="1">
    <source>
        <dbReference type="SAM" id="MobiDB-lite"/>
    </source>
</evidence>
<feature type="domain" description="SET" evidence="2">
    <location>
        <begin position="19"/>
        <end position="296"/>
    </location>
</feature>
<reference evidence="3" key="1">
    <citation type="journal article" date="2021" name="Nat. Commun.">
        <title>Genetic determinants of endophytism in the Arabidopsis root mycobiome.</title>
        <authorList>
            <person name="Mesny F."/>
            <person name="Miyauchi S."/>
            <person name="Thiergart T."/>
            <person name="Pickel B."/>
            <person name="Atanasova L."/>
            <person name="Karlsson M."/>
            <person name="Huettel B."/>
            <person name="Barry K.W."/>
            <person name="Haridas S."/>
            <person name="Chen C."/>
            <person name="Bauer D."/>
            <person name="Andreopoulos W."/>
            <person name="Pangilinan J."/>
            <person name="LaButti K."/>
            <person name="Riley R."/>
            <person name="Lipzen A."/>
            <person name="Clum A."/>
            <person name="Drula E."/>
            <person name="Henrissat B."/>
            <person name="Kohler A."/>
            <person name="Grigoriev I.V."/>
            <person name="Martin F.M."/>
            <person name="Hacquard S."/>
        </authorList>
    </citation>
    <scope>NUCLEOTIDE SEQUENCE</scope>
    <source>
        <strain evidence="3">MPI-CAGE-AT-0147</strain>
    </source>
</reference>
<dbReference type="Proteomes" id="UP000738349">
    <property type="component" value="Unassembled WGS sequence"/>
</dbReference>
<evidence type="ECO:0000259" key="2">
    <source>
        <dbReference type="PROSITE" id="PS50280"/>
    </source>
</evidence>
<evidence type="ECO:0000313" key="3">
    <source>
        <dbReference type="EMBL" id="KAH7148794.1"/>
    </source>
</evidence>
<dbReference type="SUPFAM" id="SSF82199">
    <property type="entry name" value="SET domain"/>
    <property type="match status" value="1"/>
</dbReference>
<feature type="region of interest" description="Disordered" evidence="1">
    <location>
        <begin position="57"/>
        <end position="79"/>
    </location>
</feature>
<sequence length="519" mass="57287">MSMTSPLPINAFPAWARFNDVQFYNTQLAETAGKGLGLVAGRDLTTTTTTMATAPATTTAPTTASSIGTPNVTKPDGEGYGDVGESPKTLLRIPQDLVLSASAIKEYANVDQNFRELLETSGLQSTRHDIMLYLMTHLVMSTRDHTGPRGCASSAWTEYVKFLPRSIPIPTMWTEDERALLRGTSLEAALKAKLSTLVREFDDLHEKSSALAFWNSFFWERDTATLQHWILADAWYRSRCLELPRAGDAMVPGLDMVNHSHVPTAYYDQDGQDGVVLMLRPGVEVAGGEEVTITYGEAKSAAEMLFSYGFIDPDSATHEIVLPLDALPDDPLGKAKVHAFEGRPTLKLSRTDGDVEWSSPFAYFMCLNEEDGVDFGVLQGTDGERQLRLFWQGEDVTERAHDFQTLIEGHPLQQVFKLRVVAVLHDLVSTQLMDLGSDFSHDQLEPLRQSGQVREECIRSAVALRELEAGILEKAAEALEEQKTHLLADDHVVAYLGSMEVAESGQAPENMANQEDDFS</sequence>
<dbReference type="PANTHER" id="PTHR13271:SF76">
    <property type="entry name" value="SET DOMAIN-CONTAINING PROTEIN 8"/>
    <property type="match status" value="1"/>
</dbReference>
<dbReference type="InterPro" id="IPR046341">
    <property type="entry name" value="SET_dom_sf"/>
</dbReference>
<dbReference type="PROSITE" id="PS50280">
    <property type="entry name" value="SET"/>
    <property type="match status" value="1"/>
</dbReference>
<dbReference type="GO" id="GO:0005634">
    <property type="term" value="C:nucleus"/>
    <property type="evidence" value="ECO:0007669"/>
    <property type="project" value="TreeGrafter"/>
</dbReference>
<dbReference type="AlphaFoldDB" id="A0A9P9EZF8"/>
<dbReference type="InterPro" id="IPR050600">
    <property type="entry name" value="SETD3_SETD6_MTase"/>
</dbReference>
<dbReference type="InterPro" id="IPR001214">
    <property type="entry name" value="SET_dom"/>
</dbReference>
<dbReference type="CDD" id="cd10527">
    <property type="entry name" value="SET_LSMT"/>
    <property type="match status" value="1"/>
</dbReference>
<gene>
    <name evidence="3" type="ORF">EDB81DRAFT_883198</name>
</gene>